<keyword evidence="3" id="KW-0227">DNA damage</keyword>
<organism evidence="9 10">
    <name type="scientific">Burkholderia latens</name>
    <dbReference type="NCBI Taxonomy" id="488446"/>
    <lineage>
        <taxon>Bacteria</taxon>
        <taxon>Pseudomonadati</taxon>
        <taxon>Pseudomonadota</taxon>
        <taxon>Betaproteobacteria</taxon>
        <taxon>Burkholderiales</taxon>
        <taxon>Burkholderiaceae</taxon>
        <taxon>Burkholderia</taxon>
        <taxon>Burkholderia cepacia complex</taxon>
    </lineage>
</organism>
<gene>
    <name evidence="9" type="ORF">BLA24064_00764</name>
</gene>
<evidence type="ECO:0000256" key="6">
    <source>
        <dbReference type="ARBA" id="ARBA00023125"/>
    </source>
</evidence>
<name>A0A6P2HSK0_9BURK</name>
<dbReference type="GO" id="GO:0006508">
    <property type="term" value="P:proteolysis"/>
    <property type="evidence" value="ECO:0007669"/>
    <property type="project" value="UniProtKB-KW"/>
</dbReference>
<dbReference type="InterPro" id="IPR036590">
    <property type="entry name" value="SRAP-like"/>
</dbReference>
<protein>
    <recommendedName>
        <fullName evidence="8">Abasic site processing protein</fullName>
        <ecNumber evidence="8">3.4.-.-</ecNumber>
    </recommendedName>
</protein>
<comment type="similarity">
    <text evidence="1 8">Belongs to the SOS response-associated peptidase family.</text>
</comment>
<evidence type="ECO:0000256" key="8">
    <source>
        <dbReference type="RuleBase" id="RU364100"/>
    </source>
</evidence>
<proteinExistence type="inferred from homology"/>
<keyword evidence="5" id="KW-0190">Covalent protein-DNA linkage</keyword>
<dbReference type="EC" id="3.4.-.-" evidence="8"/>
<dbReference type="GO" id="GO:0016829">
    <property type="term" value="F:lyase activity"/>
    <property type="evidence" value="ECO:0007669"/>
    <property type="project" value="UniProtKB-KW"/>
</dbReference>
<evidence type="ECO:0000256" key="7">
    <source>
        <dbReference type="ARBA" id="ARBA00023239"/>
    </source>
</evidence>
<keyword evidence="2 8" id="KW-0645">Protease</keyword>
<dbReference type="InterPro" id="IPR003738">
    <property type="entry name" value="SRAP"/>
</dbReference>
<dbReference type="GO" id="GO:0008233">
    <property type="term" value="F:peptidase activity"/>
    <property type="evidence" value="ECO:0007669"/>
    <property type="project" value="UniProtKB-KW"/>
</dbReference>
<evidence type="ECO:0000313" key="10">
    <source>
        <dbReference type="Proteomes" id="UP000494222"/>
    </source>
</evidence>
<dbReference type="PANTHER" id="PTHR13604:SF0">
    <property type="entry name" value="ABASIC SITE PROCESSING PROTEIN HMCES"/>
    <property type="match status" value="1"/>
</dbReference>
<dbReference type="EMBL" id="CABVPL010000004">
    <property type="protein sequence ID" value="VWB19927.1"/>
    <property type="molecule type" value="Genomic_DNA"/>
</dbReference>
<dbReference type="GO" id="GO:0106300">
    <property type="term" value="P:protein-DNA covalent cross-linking repair"/>
    <property type="evidence" value="ECO:0007669"/>
    <property type="project" value="InterPro"/>
</dbReference>
<keyword evidence="4 8" id="KW-0378">Hydrolase</keyword>
<keyword evidence="6" id="KW-0238">DNA-binding</keyword>
<dbReference type="SUPFAM" id="SSF143081">
    <property type="entry name" value="BB1717-like"/>
    <property type="match status" value="1"/>
</dbReference>
<accession>A0A6P2HSK0</accession>
<keyword evidence="7" id="KW-0456">Lyase</keyword>
<dbReference type="Gene3D" id="3.90.1680.10">
    <property type="entry name" value="SOS response associated peptidase-like"/>
    <property type="match status" value="1"/>
</dbReference>
<dbReference type="Proteomes" id="UP000494222">
    <property type="component" value="Unassembled WGS sequence"/>
</dbReference>
<sequence length="321" mass="36313">MLKACGTLSLNGCLWGTAMCYSAKIQANYREYVRRYGADMDIETFRRIFFARAAGSDIKIPKAVDAAFAGVDDEISAAIAAYRSRWTRKLETALFEQRARLVAAEKKLAVKITKKASEDVRIATNKIDAATRGLDDLRRQDLQERDSRIFPGWYAPVLIELDGKRLIVPMRYRCRIPGWTETDERAKDGSYNARTDSLSTAWRKVFGFTHGLLLVDAFFENVKRDGQNVVLRFDPTPPQHMQVACLWTRTEIPGADDLWSFAAITDDPPPEVAAAGHDRCIVPIKSSNVDAWLAPDPSRRAQLREILADRERPYYEHQLAA</sequence>
<dbReference type="GO" id="GO:0003697">
    <property type="term" value="F:single-stranded DNA binding"/>
    <property type="evidence" value="ECO:0007669"/>
    <property type="project" value="InterPro"/>
</dbReference>
<dbReference type="PANTHER" id="PTHR13604">
    <property type="entry name" value="DC12-RELATED"/>
    <property type="match status" value="1"/>
</dbReference>
<dbReference type="AlphaFoldDB" id="A0A6P2HSK0"/>
<evidence type="ECO:0000256" key="5">
    <source>
        <dbReference type="ARBA" id="ARBA00023124"/>
    </source>
</evidence>
<evidence type="ECO:0000256" key="3">
    <source>
        <dbReference type="ARBA" id="ARBA00022763"/>
    </source>
</evidence>
<reference evidence="9 10" key="1">
    <citation type="submission" date="2019-09" db="EMBL/GenBank/DDBJ databases">
        <authorList>
            <person name="Depoorter E."/>
        </authorList>
    </citation>
    <scope>NUCLEOTIDE SEQUENCE [LARGE SCALE GENOMIC DNA]</scope>
    <source>
        <strain evidence="9">LMG 24064</strain>
    </source>
</reference>
<evidence type="ECO:0000256" key="4">
    <source>
        <dbReference type="ARBA" id="ARBA00022801"/>
    </source>
</evidence>
<evidence type="ECO:0000256" key="2">
    <source>
        <dbReference type="ARBA" id="ARBA00022670"/>
    </source>
</evidence>
<evidence type="ECO:0000256" key="1">
    <source>
        <dbReference type="ARBA" id="ARBA00008136"/>
    </source>
</evidence>
<evidence type="ECO:0000313" key="9">
    <source>
        <dbReference type="EMBL" id="VWB19927.1"/>
    </source>
</evidence>
<dbReference type="Pfam" id="PF02586">
    <property type="entry name" value="SRAP"/>
    <property type="match status" value="1"/>
</dbReference>